<evidence type="ECO:0000313" key="1">
    <source>
        <dbReference type="EMBL" id="SNR80262.1"/>
    </source>
</evidence>
<dbReference type="EMBL" id="FZOG01000001">
    <property type="protein sequence ID" value="SNR80262.1"/>
    <property type="molecule type" value="Genomic_DNA"/>
</dbReference>
<dbReference type="Pfam" id="PF19795">
    <property type="entry name" value="DUF6279"/>
    <property type="match status" value="1"/>
</dbReference>
<accession>A0A238ZB06</accession>
<gene>
    <name evidence="1" type="ORF">SAMN05216255_0271</name>
</gene>
<sequence>MIRLKALAGATLLCITLSACSMVGFSYKHMDWWLMWKIDDALNLTSEQKDLLEPQLHTLLNWHCSAELPNAISWLEQNQLLLEQSTPSSEAIRAQIDQVDTAFKRIARQVTPTATQLLGGLSDQQVTHLYAFLKEQNQEDREEFLDPPLATQITERSTRMQERLEPWFGQLSASQIKRIDSWSADLGEQNRIWLENREAWQSALRSALKIRNTQAFAARLRPLIESREDFYTKDYKQANPKAQMALAALLGDLVGQASEEQHEQISKRLDKLQAQLAQQVCIPAAP</sequence>
<proteinExistence type="predicted"/>
<dbReference type="AlphaFoldDB" id="A0A238ZB06"/>
<name>A0A238ZB06_9PSED</name>
<evidence type="ECO:0000313" key="2">
    <source>
        <dbReference type="Proteomes" id="UP000242915"/>
    </source>
</evidence>
<dbReference type="InterPro" id="IPR016875">
    <property type="entry name" value="UCP028200"/>
</dbReference>
<dbReference type="PIRSF" id="PIRSF028200">
    <property type="entry name" value="UCP028200"/>
    <property type="match status" value="1"/>
</dbReference>
<evidence type="ECO:0008006" key="3">
    <source>
        <dbReference type="Google" id="ProtNLM"/>
    </source>
</evidence>
<dbReference type="RefSeq" id="WP_089358554.1">
    <property type="nucleotide sequence ID" value="NZ_FZOG01000001.1"/>
</dbReference>
<organism evidence="1 2">
    <name type="scientific">Pseudomonas segetis</name>
    <dbReference type="NCBI Taxonomy" id="298908"/>
    <lineage>
        <taxon>Bacteria</taxon>
        <taxon>Pseudomonadati</taxon>
        <taxon>Pseudomonadota</taxon>
        <taxon>Gammaproteobacteria</taxon>
        <taxon>Pseudomonadales</taxon>
        <taxon>Pseudomonadaceae</taxon>
        <taxon>Pseudomonas</taxon>
    </lineage>
</organism>
<reference evidence="2" key="1">
    <citation type="submission" date="2017-06" db="EMBL/GenBank/DDBJ databases">
        <authorList>
            <person name="Varghese N."/>
            <person name="Submissions S."/>
        </authorList>
    </citation>
    <scope>NUCLEOTIDE SEQUENCE [LARGE SCALE GENOMIC DNA]</scope>
    <source>
        <strain evidence="2">CIP 108523</strain>
    </source>
</reference>
<dbReference type="Proteomes" id="UP000242915">
    <property type="component" value="Unassembled WGS sequence"/>
</dbReference>
<dbReference type="PROSITE" id="PS51257">
    <property type="entry name" value="PROKAR_LIPOPROTEIN"/>
    <property type="match status" value="1"/>
</dbReference>
<protein>
    <recommendedName>
        <fullName evidence="3">Lipoprotein</fullName>
    </recommendedName>
</protein>
<keyword evidence="2" id="KW-1185">Reference proteome</keyword>